<gene>
    <name evidence="5" type="ORF">LTLLF_190380</name>
</gene>
<dbReference type="InterPro" id="IPR016024">
    <property type="entry name" value="ARM-type_fold"/>
</dbReference>
<comment type="similarity">
    <text evidence="1">Belongs to the SMEK family.</text>
</comment>
<dbReference type="PANTHER" id="PTHR23318">
    <property type="entry name" value="ATP SYNTHASE GAMMA-RELATED"/>
    <property type="match status" value="1"/>
</dbReference>
<dbReference type="GO" id="GO:0006974">
    <property type="term" value="P:DNA damage response"/>
    <property type="evidence" value="ECO:0007669"/>
    <property type="project" value="TreeGrafter"/>
</dbReference>
<evidence type="ECO:0000259" key="3">
    <source>
        <dbReference type="Pfam" id="PF04802"/>
    </source>
</evidence>
<evidence type="ECO:0000259" key="4">
    <source>
        <dbReference type="Pfam" id="PF22972"/>
    </source>
</evidence>
<organism evidence="5 6">
    <name type="scientific">Microtus ochrogaster</name>
    <name type="common">Prairie vole</name>
    <dbReference type="NCBI Taxonomy" id="79684"/>
    <lineage>
        <taxon>Eukaryota</taxon>
        <taxon>Metazoa</taxon>
        <taxon>Chordata</taxon>
        <taxon>Craniata</taxon>
        <taxon>Vertebrata</taxon>
        <taxon>Euteleostomi</taxon>
        <taxon>Mammalia</taxon>
        <taxon>Eutheria</taxon>
        <taxon>Euarchontoglires</taxon>
        <taxon>Glires</taxon>
        <taxon>Rodentia</taxon>
        <taxon>Myomorpha</taxon>
        <taxon>Muroidea</taxon>
        <taxon>Cricetidae</taxon>
        <taxon>Arvicolinae</taxon>
        <taxon>Microtus</taxon>
    </lineage>
</organism>
<dbReference type="PANTHER" id="PTHR23318:SF19">
    <property type="entry name" value="PROTEIN PPP4R3C"/>
    <property type="match status" value="1"/>
</dbReference>
<dbReference type="GO" id="GO:0072542">
    <property type="term" value="F:protein phosphatase activator activity"/>
    <property type="evidence" value="ECO:0007669"/>
    <property type="project" value="TreeGrafter"/>
</dbReference>
<evidence type="ECO:0000313" key="5">
    <source>
        <dbReference type="EMBL" id="KAH0502917.1"/>
    </source>
</evidence>
<dbReference type="Proteomes" id="UP000710432">
    <property type="component" value="Unassembled WGS sequence"/>
</dbReference>
<protein>
    <submittedName>
        <fullName evidence="5">Serine/threonine-protein phosphatase 4 regulatory subunit 3B</fullName>
    </submittedName>
</protein>
<sequence>MDDRFHNVKVYNMKENEQWEHICSGQISTKYIGRLESVCLLVHSELDGSQLIESKINPDVTYKKYQKNLIIWTDANNKTMALCFSEPDSCQDIWNDICQALAKDPSNPIPQEFTEENDSFQELSQIENLFQMPNCEVGKLDNIADLFNIVEESPCLKERLALLLESEDYIKKLLEMFHTCEEQQNMESLQVLHVIIKGILSLNNSRLFNIMFSEEYVMDVIGCLEYDPSLEQPYQHRKFLTESAKFKEVMPITHSKLKQKIHQTYRMQYIHDILLPISTKFQENWLSELRTFIFSNKIEIISMLHEDEMFLREAFSELKDNTVSDERRSELLFFFKEFFEFAKILNFQKKDVLLKTVIKLGIMSALKVSVCIQNNQIKVAALDIFTYLVEFNPRIVRVYAVEEAEDSKNEDDLLLNIMIKQIICDPDPESSHVLSLTAVLRALLDPQNMFVTAHRYERREFMNYFYAHCIDNLAAPILSITGQNDSGNNIINIYSDNDQNPQLLGVVLELLRFCLQNHTTYIKNYILSNNLLSRILVLMSSKHTFLVLCALRFMRQMIDFKDEIYNLYIVRKNLFEPVINAFLRNGKRYNMLNSAIIELFEFIRVEDIKSLIANIVKNFFTAFDSVEYVQTFKGLKIKFEEQKEREIQVRKNLHYIIYEKLYFRHMKATEVKVKEEMCPRVNPEAVVPLEVDFLSSYDTFMQIKETSEDEVAQSEEKSFEFDCSSQSEASDREMSSPSHDSMRIPLVDYSDNEDNDDSDNNQDDKEEEEPPPKRPNLGS</sequence>
<reference evidence="5" key="1">
    <citation type="submission" date="2020-03" db="EMBL/GenBank/DDBJ databases">
        <title>Studies in the Genomics of Life Span.</title>
        <authorList>
            <person name="Glass D."/>
        </authorList>
    </citation>
    <scope>NUCLEOTIDE SEQUENCE</scope>
    <source>
        <strain evidence="5">LTLLF</strain>
        <tissue evidence="5">Muscle</tissue>
    </source>
</reference>
<dbReference type="SUPFAM" id="SSF48371">
    <property type="entry name" value="ARM repeat"/>
    <property type="match status" value="1"/>
</dbReference>
<accession>A0A8J6G1T1</accession>
<feature type="domain" description="Serine/threonine-protein phosphatase 4 regulatory subunit 3-like central" evidence="3">
    <location>
        <begin position="142"/>
        <end position="641"/>
    </location>
</feature>
<dbReference type="Pfam" id="PF04802">
    <property type="entry name" value="PP4R3"/>
    <property type="match status" value="1"/>
</dbReference>
<dbReference type="Gene3D" id="2.30.29.30">
    <property type="entry name" value="Pleckstrin-homology domain (PH domain)/Phosphotyrosine-binding domain (PTB)"/>
    <property type="match status" value="1"/>
</dbReference>
<dbReference type="InterPro" id="IPR011993">
    <property type="entry name" value="PH-like_dom_sf"/>
</dbReference>
<evidence type="ECO:0000256" key="2">
    <source>
        <dbReference type="SAM" id="MobiDB-lite"/>
    </source>
</evidence>
<dbReference type="EMBL" id="JAATJU010025694">
    <property type="protein sequence ID" value="KAH0502917.1"/>
    <property type="molecule type" value="Genomic_DNA"/>
</dbReference>
<dbReference type="SUPFAM" id="SSF50729">
    <property type="entry name" value="PH domain-like"/>
    <property type="match status" value="1"/>
</dbReference>
<evidence type="ECO:0000313" key="6">
    <source>
        <dbReference type="Proteomes" id="UP000710432"/>
    </source>
</evidence>
<dbReference type="AlphaFoldDB" id="A0A8J6G1T1"/>
<dbReference type="Pfam" id="PF22972">
    <property type="entry name" value="EVH1_PP4R3"/>
    <property type="match status" value="1"/>
</dbReference>
<dbReference type="InterPro" id="IPR055236">
    <property type="entry name" value="EVH1_PP4R3"/>
</dbReference>
<proteinExistence type="inferred from homology"/>
<dbReference type="InterPro" id="IPR051137">
    <property type="entry name" value="PP4R3-like"/>
</dbReference>
<feature type="region of interest" description="Disordered" evidence="2">
    <location>
        <begin position="706"/>
        <end position="779"/>
    </location>
</feature>
<dbReference type="InterPro" id="IPR006887">
    <property type="entry name" value="P4R3-like_central_dom"/>
</dbReference>
<evidence type="ECO:0000256" key="1">
    <source>
        <dbReference type="ARBA" id="ARBA00008809"/>
    </source>
</evidence>
<dbReference type="GO" id="GO:0030289">
    <property type="term" value="C:protein phosphatase 4 complex"/>
    <property type="evidence" value="ECO:0007669"/>
    <property type="project" value="TreeGrafter"/>
</dbReference>
<feature type="domain" description="PP4R3 EVH1-like" evidence="4">
    <location>
        <begin position="7"/>
        <end position="96"/>
    </location>
</feature>
<feature type="compositionally biased region" description="Acidic residues" evidence="2">
    <location>
        <begin position="750"/>
        <end position="769"/>
    </location>
</feature>
<name>A0A8J6G1T1_MICOH</name>
<comment type="caution">
    <text evidence="5">The sequence shown here is derived from an EMBL/GenBank/DDBJ whole genome shotgun (WGS) entry which is preliminary data.</text>
</comment>
<dbReference type="GO" id="GO:0005654">
    <property type="term" value="C:nucleoplasm"/>
    <property type="evidence" value="ECO:0007669"/>
    <property type="project" value="TreeGrafter"/>
</dbReference>